<accession>A0ABQ9IA95</accession>
<proteinExistence type="predicted"/>
<dbReference type="EMBL" id="JARBHB010000002">
    <property type="protein sequence ID" value="KAJ8893155.1"/>
    <property type="molecule type" value="Genomic_DNA"/>
</dbReference>
<dbReference type="Proteomes" id="UP001159363">
    <property type="component" value="Chromosome 2"/>
</dbReference>
<evidence type="ECO:0000313" key="1">
    <source>
        <dbReference type="EMBL" id="KAJ8893155.1"/>
    </source>
</evidence>
<comment type="caution">
    <text evidence="1">The sequence shown here is derived from an EMBL/GenBank/DDBJ whole genome shotgun (WGS) entry which is preliminary data.</text>
</comment>
<reference evidence="1 2" key="1">
    <citation type="submission" date="2023-02" db="EMBL/GenBank/DDBJ databases">
        <title>LHISI_Scaffold_Assembly.</title>
        <authorList>
            <person name="Stuart O.P."/>
            <person name="Cleave R."/>
            <person name="Magrath M.J.L."/>
            <person name="Mikheyev A.S."/>
        </authorList>
    </citation>
    <scope>NUCLEOTIDE SEQUENCE [LARGE SCALE GENOMIC DNA]</scope>
    <source>
        <strain evidence="1">Daus_M_001</strain>
        <tissue evidence="1">Leg muscle</tissue>
    </source>
</reference>
<gene>
    <name evidence="1" type="ORF">PR048_005738</name>
</gene>
<keyword evidence="2" id="KW-1185">Reference proteome</keyword>
<protein>
    <submittedName>
        <fullName evidence="1">Uncharacterized protein</fullName>
    </submittedName>
</protein>
<evidence type="ECO:0000313" key="2">
    <source>
        <dbReference type="Proteomes" id="UP001159363"/>
    </source>
</evidence>
<name>A0ABQ9IA95_9NEOP</name>
<organism evidence="1 2">
    <name type="scientific">Dryococelus australis</name>
    <dbReference type="NCBI Taxonomy" id="614101"/>
    <lineage>
        <taxon>Eukaryota</taxon>
        <taxon>Metazoa</taxon>
        <taxon>Ecdysozoa</taxon>
        <taxon>Arthropoda</taxon>
        <taxon>Hexapoda</taxon>
        <taxon>Insecta</taxon>
        <taxon>Pterygota</taxon>
        <taxon>Neoptera</taxon>
        <taxon>Polyneoptera</taxon>
        <taxon>Phasmatodea</taxon>
        <taxon>Verophasmatodea</taxon>
        <taxon>Anareolatae</taxon>
        <taxon>Phasmatidae</taxon>
        <taxon>Eurycanthinae</taxon>
        <taxon>Dryococelus</taxon>
    </lineage>
</organism>
<sequence length="235" mass="26320">MGVYCHRRYASKQLVEVLSSLGFSSNMAEVYRYEQSVLYQKNSGGHSPAQFTQFCFDNADFNINTLDSNNVFHCMGGIRCTTHSSAINVSFNPRISETPKSSDITAVRRFNIFKYKNPISSGLKDNEINQLSLVPVNSVARALVIHLLWISGRWAGISAPPSWNGYMKVSMSNPSTDFHSTEVTVLPFINLEPGYMPTIYSVPLFSSKECVHEDSRAVLLLSIAFVCQSHRDFNV</sequence>